<accession>A0A9F5MYP8</accession>
<keyword evidence="2" id="KW-1185">Reference proteome</keyword>
<name>A0A9F5MYP8_PYTBI</name>
<protein>
    <submittedName>
        <fullName evidence="3">Interleukin-1 receptor type 2-like</fullName>
    </submittedName>
</protein>
<evidence type="ECO:0000259" key="1">
    <source>
        <dbReference type="Pfam" id="PF22009"/>
    </source>
</evidence>
<dbReference type="AlphaFoldDB" id="A0A9F5MYP8"/>
<proteinExistence type="predicted"/>
<dbReference type="Pfam" id="PF22009">
    <property type="entry name" value="YLDV-IL18BP-like"/>
    <property type="match status" value="1"/>
</dbReference>
<evidence type="ECO:0000313" key="2">
    <source>
        <dbReference type="Proteomes" id="UP000695026"/>
    </source>
</evidence>
<dbReference type="RefSeq" id="XP_025029360.1">
    <property type="nucleotide sequence ID" value="XM_025173592.1"/>
</dbReference>
<dbReference type="Gene3D" id="2.60.40.10">
    <property type="entry name" value="Immunoglobulins"/>
    <property type="match status" value="1"/>
</dbReference>
<feature type="domain" description="Interleukin-18-binding protein-like" evidence="1">
    <location>
        <begin position="5"/>
        <end position="92"/>
    </location>
</feature>
<sequence length="109" mass="12433">MAQLSPGQQGQKLHVPCQGYTIFPESGIMYWLANSTFVDKLYPDGSVEEAATVEKDRELTRELFFHSFTEQDFHTKFECIILDPSGVVRKAIKWDHQDPKMGGNRALLD</sequence>
<dbReference type="InterPro" id="IPR013783">
    <property type="entry name" value="Ig-like_fold"/>
</dbReference>
<dbReference type="Proteomes" id="UP000695026">
    <property type="component" value="Unplaced"/>
</dbReference>
<dbReference type="OrthoDB" id="9904367at2759"/>
<gene>
    <name evidence="3" type="primary">LOC103061848</name>
</gene>
<dbReference type="InterPro" id="IPR055139">
    <property type="entry name" value="IL18BP-like_dom"/>
</dbReference>
<reference evidence="3" key="1">
    <citation type="submission" date="2025-08" db="UniProtKB">
        <authorList>
            <consortium name="RefSeq"/>
        </authorList>
    </citation>
    <scope>IDENTIFICATION</scope>
    <source>
        <tissue evidence="3">Liver</tissue>
    </source>
</reference>
<organism evidence="2 3">
    <name type="scientific">Python bivittatus</name>
    <name type="common">Burmese python</name>
    <name type="synonym">Python molurus bivittatus</name>
    <dbReference type="NCBI Taxonomy" id="176946"/>
    <lineage>
        <taxon>Eukaryota</taxon>
        <taxon>Metazoa</taxon>
        <taxon>Chordata</taxon>
        <taxon>Craniata</taxon>
        <taxon>Vertebrata</taxon>
        <taxon>Euteleostomi</taxon>
        <taxon>Lepidosauria</taxon>
        <taxon>Squamata</taxon>
        <taxon>Bifurcata</taxon>
        <taxon>Unidentata</taxon>
        <taxon>Episquamata</taxon>
        <taxon>Toxicofera</taxon>
        <taxon>Serpentes</taxon>
        <taxon>Henophidia</taxon>
        <taxon>Pythonidae</taxon>
        <taxon>Python</taxon>
    </lineage>
</organism>
<dbReference type="GeneID" id="103061848"/>
<evidence type="ECO:0000313" key="3">
    <source>
        <dbReference type="RefSeq" id="XP_025029360.1"/>
    </source>
</evidence>
<dbReference type="KEGG" id="pbi:103061848"/>